<dbReference type="OrthoDB" id="5236983at2759"/>
<proteinExistence type="predicted"/>
<accession>A0A2D3VBG3</accession>
<reference evidence="1 2" key="1">
    <citation type="submission" date="2016-03" db="EMBL/GenBank/DDBJ databases">
        <authorList>
            <person name="Ploux O."/>
        </authorList>
    </citation>
    <scope>NUCLEOTIDE SEQUENCE [LARGE SCALE GENOMIC DNA]</scope>
    <source>
        <strain evidence="1 2">URUG2</strain>
    </source>
</reference>
<dbReference type="Proteomes" id="UP000225277">
    <property type="component" value="Unassembled WGS sequence"/>
</dbReference>
<keyword evidence="2" id="KW-1185">Reference proteome</keyword>
<gene>
    <name evidence="1" type="ORF">RCC_08016</name>
</gene>
<dbReference type="EMBL" id="FJUY01000013">
    <property type="protein sequence ID" value="CZT22147.1"/>
    <property type="molecule type" value="Genomic_DNA"/>
</dbReference>
<evidence type="ECO:0000313" key="2">
    <source>
        <dbReference type="Proteomes" id="UP000225277"/>
    </source>
</evidence>
<name>A0A2D3VBG3_9PEZI</name>
<dbReference type="AlphaFoldDB" id="A0A2D3VBG3"/>
<sequence length="316" mass="36055">MSVTSLQVLSSSMVAELTRIGHTYHHIPPTLVNPPTIEHSRPPQIQVALDLAIGTMNRLESGSDSVGWTGTQHARDWLVTARNLSTDLWPMDTLVKIFSDVFFLDDPRYPVTFNWDDTIEEENEIVTGSSLHVGTGIPGQDQIWIRVDPIEHHQEQGLPNFHVGYLSTFANQSIHSYLSSCCCAGANEHANFSNTNVCRRIGNQDCPEKFFVEHTIAWFFLASRIELYMPSFFGFEANFNTFPTLVKQFRARGMRMSAGDWKLFFMHFTWEEVTFLLGRLDMEDYLAFVGFVVEDRFVMQVFADLGLSRDRSLRLG</sequence>
<evidence type="ECO:0000313" key="1">
    <source>
        <dbReference type="EMBL" id="CZT22147.1"/>
    </source>
</evidence>
<dbReference type="RefSeq" id="XP_023629036.1">
    <property type="nucleotide sequence ID" value="XM_023773268.1"/>
</dbReference>
<dbReference type="GeneID" id="35603117"/>
<organism evidence="1 2">
    <name type="scientific">Ramularia collo-cygni</name>
    <dbReference type="NCBI Taxonomy" id="112498"/>
    <lineage>
        <taxon>Eukaryota</taxon>
        <taxon>Fungi</taxon>
        <taxon>Dikarya</taxon>
        <taxon>Ascomycota</taxon>
        <taxon>Pezizomycotina</taxon>
        <taxon>Dothideomycetes</taxon>
        <taxon>Dothideomycetidae</taxon>
        <taxon>Mycosphaerellales</taxon>
        <taxon>Mycosphaerellaceae</taxon>
        <taxon>Ramularia</taxon>
    </lineage>
</organism>
<protein>
    <submittedName>
        <fullName evidence="1">Uncharacterized protein</fullName>
    </submittedName>
</protein>